<organism evidence="1 2">
    <name type="scientific">Cucumis melo var. makuwa</name>
    <name type="common">Oriental melon</name>
    <dbReference type="NCBI Taxonomy" id="1194695"/>
    <lineage>
        <taxon>Eukaryota</taxon>
        <taxon>Viridiplantae</taxon>
        <taxon>Streptophyta</taxon>
        <taxon>Embryophyta</taxon>
        <taxon>Tracheophyta</taxon>
        <taxon>Spermatophyta</taxon>
        <taxon>Magnoliopsida</taxon>
        <taxon>eudicotyledons</taxon>
        <taxon>Gunneridae</taxon>
        <taxon>Pentapetalae</taxon>
        <taxon>rosids</taxon>
        <taxon>fabids</taxon>
        <taxon>Cucurbitales</taxon>
        <taxon>Cucurbitaceae</taxon>
        <taxon>Benincaseae</taxon>
        <taxon>Cucumis</taxon>
    </lineage>
</organism>
<sequence>MLDRGRRRQRESTDTLRWAFQNLKLHSSGSDSTDGTFVVLHVQPPPSIVAGLSPAPIPFGGPSDLEVLAFLESHQRGGLQLRYWNMLHGFASSTKLNFVGSILKLKLPVPSPASKKLKWKYLVLPRV</sequence>
<gene>
    <name evidence="1" type="ORF">E6C27_scaffold675G001290</name>
</gene>
<dbReference type="AlphaFoldDB" id="A0A5A7U4F6"/>
<dbReference type="Proteomes" id="UP000321393">
    <property type="component" value="Unassembled WGS sequence"/>
</dbReference>
<dbReference type="STRING" id="1194695.A0A5A7U4F6"/>
<evidence type="ECO:0000313" key="2">
    <source>
        <dbReference type="Proteomes" id="UP000321393"/>
    </source>
</evidence>
<evidence type="ECO:0000313" key="1">
    <source>
        <dbReference type="EMBL" id="KAA0050114.1"/>
    </source>
</evidence>
<name>A0A5A7U4F6_CUCMM</name>
<comment type="caution">
    <text evidence="1">The sequence shown here is derived from an EMBL/GenBank/DDBJ whole genome shotgun (WGS) entry which is preliminary data.</text>
</comment>
<protein>
    <submittedName>
        <fullName evidence="1">Universal stress protein</fullName>
    </submittedName>
</protein>
<accession>A0A5A7U4F6</accession>
<reference evidence="1 2" key="1">
    <citation type="submission" date="2019-08" db="EMBL/GenBank/DDBJ databases">
        <title>Draft genome sequences of two oriental melons (Cucumis melo L. var makuwa).</title>
        <authorList>
            <person name="Kwon S.-Y."/>
        </authorList>
    </citation>
    <scope>NUCLEOTIDE SEQUENCE [LARGE SCALE GENOMIC DNA]</scope>
    <source>
        <strain evidence="2">cv. SW 3</strain>
        <tissue evidence="1">Leaf</tissue>
    </source>
</reference>
<proteinExistence type="predicted"/>
<dbReference type="OrthoDB" id="843225at2759"/>
<dbReference type="EMBL" id="SSTE01011930">
    <property type="protein sequence ID" value="KAA0050114.1"/>
    <property type="molecule type" value="Genomic_DNA"/>
</dbReference>